<dbReference type="AlphaFoldDB" id="Q65TU0"/>
<dbReference type="Pfam" id="PF01032">
    <property type="entry name" value="FecCD"/>
    <property type="match status" value="1"/>
</dbReference>
<sequence length="343" mass="37116">MDTQRIDIKSVPASIRLFNNKMNKLNMLLGILLTLLITLAATHRLGDFSALLNPDGVLTDMRSLVLWEIRLPRILLALLTGAGLALAGNAMQGIFQNPLASPGLLGSANGATTASVFILYYFSAPFTILLCGGVLGALLSFLLVYLMAKNRGSTMMILSGVAINMLLGSLIALLLSNAESPWALAELYRWLQGSLVWAKTDTLLMCLPIVLAGLFCLYSQRRYLDLLTFGEETAATMGVDPKRSFFITTLGVALLVGATIPQTGTIGFIGLIAPHLARMMLKKRPSQLYLTSALFGALLLLIADLCILYIPLFSHIYIGTLTAIIGAPFLIWILLAQQKMLAK</sequence>
<evidence type="ECO:0000256" key="3">
    <source>
        <dbReference type="ARBA" id="ARBA00022448"/>
    </source>
</evidence>
<keyword evidence="4" id="KW-1003">Cell membrane</keyword>
<evidence type="ECO:0000256" key="2">
    <source>
        <dbReference type="ARBA" id="ARBA00007935"/>
    </source>
</evidence>
<accession>Q65TU0</accession>
<dbReference type="KEGG" id="msu:MS1013"/>
<evidence type="ECO:0000256" key="5">
    <source>
        <dbReference type="ARBA" id="ARBA00022692"/>
    </source>
</evidence>
<evidence type="ECO:0000313" key="9">
    <source>
        <dbReference type="EMBL" id="AAU37620.1"/>
    </source>
</evidence>
<evidence type="ECO:0000256" key="8">
    <source>
        <dbReference type="SAM" id="Phobius"/>
    </source>
</evidence>
<dbReference type="GO" id="GO:0005886">
    <property type="term" value="C:plasma membrane"/>
    <property type="evidence" value="ECO:0007669"/>
    <property type="project" value="UniProtKB-SubCell"/>
</dbReference>
<dbReference type="EMBL" id="AE016827">
    <property type="protein sequence ID" value="AAU37620.1"/>
    <property type="molecule type" value="Genomic_DNA"/>
</dbReference>
<comment type="similarity">
    <text evidence="2">Belongs to the binding-protein-dependent transport system permease family. FecCD subfamily.</text>
</comment>
<feature type="transmembrane region" description="Helical" evidence="8">
    <location>
        <begin position="288"/>
        <end position="310"/>
    </location>
</feature>
<keyword evidence="3" id="KW-0813">Transport</keyword>
<dbReference type="eggNOG" id="COG0609">
    <property type="taxonomic scope" value="Bacteria"/>
</dbReference>
<proteinExistence type="inferred from homology"/>
<evidence type="ECO:0000256" key="7">
    <source>
        <dbReference type="ARBA" id="ARBA00023136"/>
    </source>
</evidence>
<dbReference type="Gene3D" id="1.10.3470.10">
    <property type="entry name" value="ABC transporter involved in vitamin B12 uptake, BtuC"/>
    <property type="match status" value="1"/>
</dbReference>
<dbReference type="Proteomes" id="UP000000607">
    <property type="component" value="Chromosome"/>
</dbReference>
<comment type="subcellular location">
    <subcellularLocation>
        <location evidence="1">Cell membrane</location>
        <topology evidence="1">Multi-pass membrane protein</topology>
    </subcellularLocation>
</comment>
<feature type="transmembrane region" description="Helical" evidence="8">
    <location>
        <begin position="195"/>
        <end position="218"/>
    </location>
</feature>
<evidence type="ECO:0000256" key="4">
    <source>
        <dbReference type="ARBA" id="ARBA00022475"/>
    </source>
</evidence>
<keyword evidence="10" id="KW-1185">Reference proteome</keyword>
<dbReference type="HOGENOM" id="CLU_013016_0_3_6"/>
<dbReference type="PANTHER" id="PTHR30472">
    <property type="entry name" value="FERRIC ENTEROBACTIN TRANSPORT SYSTEM PERMEASE PROTEIN"/>
    <property type="match status" value="1"/>
</dbReference>
<feature type="transmembrane region" description="Helical" evidence="8">
    <location>
        <begin position="155"/>
        <end position="175"/>
    </location>
</feature>
<dbReference type="PANTHER" id="PTHR30472:SF25">
    <property type="entry name" value="ABC TRANSPORTER PERMEASE PROTEIN MJ0876-RELATED"/>
    <property type="match status" value="1"/>
</dbReference>
<dbReference type="CDD" id="cd06550">
    <property type="entry name" value="TM_ABC_iron-siderophores_like"/>
    <property type="match status" value="1"/>
</dbReference>
<dbReference type="STRING" id="221988.MS1013"/>
<dbReference type="GO" id="GO:0022857">
    <property type="term" value="F:transmembrane transporter activity"/>
    <property type="evidence" value="ECO:0007669"/>
    <property type="project" value="InterPro"/>
</dbReference>
<gene>
    <name evidence="9" type="primary">btuC</name>
    <name evidence="9" type="ordered locus">MS1013</name>
</gene>
<reference evidence="9 10" key="1">
    <citation type="journal article" date="2004" name="Nat. Biotechnol.">
        <title>The genome sequence of the capnophilic rumen bacterium Mannheimia succiniciproducens.</title>
        <authorList>
            <person name="Hong S.H."/>
            <person name="Kim J.S."/>
            <person name="Lee S.Y."/>
            <person name="In Y.H."/>
            <person name="Choi S.S."/>
            <person name="Rih J.-K."/>
            <person name="Kim C.H."/>
            <person name="Jeong H."/>
            <person name="Hur C.G."/>
            <person name="Kim J.J."/>
        </authorList>
    </citation>
    <scope>NUCLEOTIDE SEQUENCE [LARGE SCALE GENOMIC DNA]</scope>
    <source>
        <strain evidence="10">KCTC 0769BP / MBEL55E</strain>
    </source>
</reference>
<feature type="transmembrane region" description="Helical" evidence="8">
    <location>
        <begin position="316"/>
        <end position="335"/>
    </location>
</feature>
<keyword evidence="5 8" id="KW-0812">Transmembrane</keyword>
<dbReference type="SUPFAM" id="SSF81345">
    <property type="entry name" value="ABC transporter involved in vitamin B12 uptake, BtuC"/>
    <property type="match status" value="1"/>
</dbReference>
<organism evidence="9 10">
    <name type="scientific">Mannheimia succiniciproducens (strain KCTC 0769BP / MBEL55E)</name>
    <dbReference type="NCBI Taxonomy" id="221988"/>
    <lineage>
        <taxon>Bacteria</taxon>
        <taxon>Pseudomonadati</taxon>
        <taxon>Pseudomonadota</taxon>
        <taxon>Gammaproteobacteria</taxon>
        <taxon>Pasteurellales</taxon>
        <taxon>Pasteurellaceae</taxon>
        <taxon>Basfia</taxon>
    </lineage>
</organism>
<evidence type="ECO:0000313" key="10">
    <source>
        <dbReference type="Proteomes" id="UP000000607"/>
    </source>
</evidence>
<dbReference type="InterPro" id="IPR000522">
    <property type="entry name" value="ABC_transptr_permease_BtuC"/>
</dbReference>
<keyword evidence="7 8" id="KW-0472">Membrane</keyword>
<protein>
    <submittedName>
        <fullName evidence="9">BtuC protein</fullName>
    </submittedName>
</protein>
<feature type="transmembrane region" description="Helical" evidence="8">
    <location>
        <begin position="70"/>
        <end position="87"/>
    </location>
</feature>
<evidence type="ECO:0000256" key="6">
    <source>
        <dbReference type="ARBA" id="ARBA00022989"/>
    </source>
</evidence>
<name>Q65TU0_MANSM</name>
<feature type="transmembrane region" description="Helical" evidence="8">
    <location>
        <begin position="126"/>
        <end position="148"/>
    </location>
</feature>
<dbReference type="GO" id="GO:0033214">
    <property type="term" value="P:siderophore-iron import into cell"/>
    <property type="evidence" value="ECO:0007669"/>
    <property type="project" value="TreeGrafter"/>
</dbReference>
<dbReference type="InterPro" id="IPR037294">
    <property type="entry name" value="ABC_BtuC-like"/>
</dbReference>
<keyword evidence="6 8" id="KW-1133">Transmembrane helix</keyword>
<evidence type="ECO:0000256" key="1">
    <source>
        <dbReference type="ARBA" id="ARBA00004651"/>
    </source>
</evidence>
<feature type="transmembrane region" description="Helical" evidence="8">
    <location>
        <begin position="99"/>
        <end position="120"/>
    </location>
</feature>